<protein>
    <recommendedName>
        <fullName evidence="3">DUF4249 domain-containing protein</fullName>
    </recommendedName>
</protein>
<dbReference type="Pfam" id="PF14054">
    <property type="entry name" value="DUF4249"/>
    <property type="match status" value="1"/>
</dbReference>
<evidence type="ECO:0000313" key="1">
    <source>
        <dbReference type="EMBL" id="GAA3994981.1"/>
    </source>
</evidence>
<gene>
    <name evidence="1" type="ORF">GCM10022210_56750</name>
</gene>
<organism evidence="1 2">
    <name type="scientific">Mucilaginibacter dorajii</name>
    <dbReference type="NCBI Taxonomy" id="692994"/>
    <lineage>
        <taxon>Bacteria</taxon>
        <taxon>Pseudomonadati</taxon>
        <taxon>Bacteroidota</taxon>
        <taxon>Sphingobacteriia</taxon>
        <taxon>Sphingobacteriales</taxon>
        <taxon>Sphingobacteriaceae</taxon>
        <taxon>Mucilaginibacter</taxon>
    </lineage>
</organism>
<dbReference type="EMBL" id="BAAAZC010000055">
    <property type="protein sequence ID" value="GAA3994981.1"/>
    <property type="molecule type" value="Genomic_DNA"/>
</dbReference>
<accession>A0ABP7RAT2</accession>
<comment type="caution">
    <text evidence="1">The sequence shown here is derived from an EMBL/GenBank/DDBJ whole genome shotgun (WGS) entry which is preliminary data.</text>
</comment>
<proteinExistence type="predicted"/>
<sequence length="364" mass="39467">MATNSSYLVVDGSINSGDSSLITLSHTVNIAGNARSNPELGASVSIEGSGGDKYTLSSKGNGNYVSAPLNLSSSQKYRLNITTGDGKQYVSDFVPVKNSPPVDSVNYAIVSNGLQINANTHDATNNSRYYRWDYVITYQVRSAFESKLIVINGDTSAFRTPAQQIYNCWLNDTSANIALGSSAKLASDVISKQEISLIKSNSELLRIGLSILVKQHVLTSDAFNYFELLKKNSEQVGGVFDAQPSELTGNIHCLTNPTEPVIGYIIAGGVSTKRLFVDNKSLPATWLPDLSYYNGCALITELYDYIPPGAPAGFIEHQVKEYIYTGIETPIDTVLNPKLGVIATKPYCGDCTLRGTNKKPSFWK</sequence>
<dbReference type="InterPro" id="IPR025345">
    <property type="entry name" value="DUF4249"/>
</dbReference>
<name>A0ABP7RAT2_9SPHI</name>
<evidence type="ECO:0008006" key="3">
    <source>
        <dbReference type="Google" id="ProtNLM"/>
    </source>
</evidence>
<dbReference type="Proteomes" id="UP001500742">
    <property type="component" value="Unassembled WGS sequence"/>
</dbReference>
<keyword evidence="2" id="KW-1185">Reference proteome</keyword>
<reference evidence="2" key="1">
    <citation type="journal article" date="2019" name="Int. J. Syst. Evol. Microbiol.">
        <title>The Global Catalogue of Microorganisms (GCM) 10K type strain sequencing project: providing services to taxonomists for standard genome sequencing and annotation.</title>
        <authorList>
            <consortium name="The Broad Institute Genomics Platform"/>
            <consortium name="The Broad Institute Genome Sequencing Center for Infectious Disease"/>
            <person name="Wu L."/>
            <person name="Ma J."/>
        </authorList>
    </citation>
    <scope>NUCLEOTIDE SEQUENCE [LARGE SCALE GENOMIC DNA]</scope>
    <source>
        <strain evidence="2">JCM 16601</strain>
    </source>
</reference>
<evidence type="ECO:0000313" key="2">
    <source>
        <dbReference type="Proteomes" id="UP001500742"/>
    </source>
</evidence>